<dbReference type="Pfam" id="PF01553">
    <property type="entry name" value="Acyltransferase"/>
    <property type="match status" value="1"/>
</dbReference>
<evidence type="ECO:0000256" key="2">
    <source>
        <dbReference type="ARBA" id="ARBA00023315"/>
    </source>
</evidence>
<dbReference type="GO" id="GO:0005886">
    <property type="term" value="C:plasma membrane"/>
    <property type="evidence" value="ECO:0007669"/>
    <property type="project" value="TreeGrafter"/>
</dbReference>
<name>A0A7W9JIC8_9MICC</name>
<dbReference type="CDD" id="cd07989">
    <property type="entry name" value="LPLAT_AGPAT-like"/>
    <property type="match status" value="1"/>
</dbReference>
<dbReference type="EC" id="2.3.1.51" evidence="4"/>
<evidence type="ECO:0000313" key="5">
    <source>
        <dbReference type="Proteomes" id="UP000567246"/>
    </source>
</evidence>
<dbReference type="Proteomes" id="UP000567246">
    <property type="component" value="Unassembled WGS sequence"/>
</dbReference>
<dbReference type="GO" id="GO:0003841">
    <property type="term" value="F:1-acylglycerol-3-phosphate O-acyltransferase activity"/>
    <property type="evidence" value="ECO:0007669"/>
    <property type="project" value="UniProtKB-EC"/>
</dbReference>
<dbReference type="InterPro" id="IPR002123">
    <property type="entry name" value="Plipid/glycerol_acylTrfase"/>
</dbReference>
<dbReference type="PANTHER" id="PTHR10434:SF55">
    <property type="entry name" value="POSSIBLE ACYLTRANSFERASE"/>
    <property type="match status" value="1"/>
</dbReference>
<feature type="domain" description="Phospholipid/glycerol acyltransferase" evidence="3">
    <location>
        <begin position="52"/>
        <end position="169"/>
    </location>
</feature>
<evidence type="ECO:0000256" key="1">
    <source>
        <dbReference type="ARBA" id="ARBA00022679"/>
    </source>
</evidence>
<dbReference type="EMBL" id="JACHMW010000001">
    <property type="protein sequence ID" value="MBB5848422.1"/>
    <property type="molecule type" value="Genomic_DNA"/>
</dbReference>
<protein>
    <submittedName>
        <fullName evidence="4">1-acyl-sn-glycerol-3-phosphate acyltransferase</fullName>
        <ecNumber evidence="4">2.3.1.51</ecNumber>
    </submittedName>
</protein>
<gene>
    <name evidence="4" type="ORF">HDA33_000986</name>
</gene>
<dbReference type="SMART" id="SM00563">
    <property type="entry name" value="PlsC"/>
    <property type="match status" value="1"/>
</dbReference>
<dbReference type="AlphaFoldDB" id="A0A7W9JIC8"/>
<sequence>MSPVDPQTPAAGLPSRAARAGYVIPAAIVRPALRGLVRQVWEGTENLPETGAILAVNHISELDPLSVAHMVYNQGLLPTFLAKAELWKVPVLKQVLEATRMIPVERTRDGGRSLDAAREAVATGRAIIVYPEGTVTRDPDGWPMAAQSGAVRLALQTGAPLIPVGQWGIQELLPYGGRAPRPFPRKTARIRIGAPVDLDDLCGAPMTASGLRAGTERMMDAITAIVADLRGEPAPAGRWDPRTGRREPGA</sequence>
<evidence type="ECO:0000259" key="3">
    <source>
        <dbReference type="SMART" id="SM00563"/>
    </source>
</evidence>
<keyword evidence="1 4" id="KW-0808">Transferase</keyword>
<evidence type="ECO:0000313" key="4">
    <source>
        <dbReference type="EMBL" id="MBB5848422.1"/>
    </source>
</evidence>
<keyword evidence="2 4" id="KW-0012">Acyltransferase</keyword>
<organism evidence="4 5">
    <name type="scientific">Micrococcus endophyticus</name>
    <dbReference type="NCBI Taxonomy" id="455343"/>
    <lineage>
        <taxon>Bacteria</taxon>
        <taxon>Bacillati</taxon>
        <taxon>Actinomycetota</taxon>
        <taxon>Actinomycetes</taxon>
        <taxon>Micrococcales</taxon>
        <taxon>Micrococcaceae</taxon>
        <taxon>Micrococcus</taxon>
    </lineage>
</organism>
<accession>A0A7W9JIC8</accession>
<dbReference type="GO" id="GO:0006654">
    <property type="term" value="P:phosphatidic acid biosynthetic process"/>
    <property type="evidence" value="ECO:0007669"/>
    <property type="project" value="TreeGrafter"/>
</dbReference>
<dbReference type="SUPFAM" id="SSF69593">
    <property type="entry name" value="Glycerol-3-phosphate (1)-acyltransferase"/>
    <property type="match status" value="1"/>
</dbReference>
<dbReference type="RefSeq" id="WP_338104260.1">
    <property type="nucleotide sequence ID" value="NZ_BAABAG010000001.1"/>
</dbReference>
<reference evidence="4 5" key="1">
    <citation type="submission" date="2020-08" db="EMBL/GenBank/DDBJ databases">
        <title>Sequencing the genomes of 1000 actinobacteria strains.</title>
        <authorList>
            <person name="Klenk H.-P."/>
        </authorList>
    </citation>
    <scope>NUCLEOTIDE SEQUENCE [LARGE SCALE GENOMIC DNA]</scope>
    <source>
        <strain evidence="4 5">DSM 17945</strain>
    </source>
</reference>
<keyword evidence="5" id="KW-1185">Reference proteome</keyword>
<dbReference type="PANTHER" id="PTHR10434">
    <property type="entry name" value="1-ACYL-SN-GLYCEROL-3-PHOSPHATE ACYLTRANSFERASE"/>
    <property type="match status" value="1"/>
</dbReference>
<comment type="caution">
    <text evidence="4">The sequence shown here is derived from an EMBL/GenBank/DDBJ whole genome shotgun (WGS) entry which is preliminary data.</text>
</comment>
<proteinExistence type="predicted"/>